<evidence type="ECO:0000313" key="2">
    <source>
        <dbReference type="EMBL" id="RIY38442.1"/>
    </source>
</evidence>
<dbReference type="EMBL" id="NRJG01000068">
    <property type="protein sequence ID" value="RIY38442.1"/>
    <property type="molecule type" value="Genomic_DNA"/>
</dbReference>
<protein>
    <recommendedName>
        <fullName evidence="1">Glycosyl transferase family 25 domain-containing protein</fullName>
    </recommendedName>
</protein>
<dbReference type="InterPro" id="IPR002654">
    <property type="entry name" value="Glyco_trans_25"/>
</dbReference>
<dbReference type="Proteomes" id="UP000265916">
    <property type="component" value="Unassembled WGS sequence"/>
</dbReference>
<reference evidence="2 3" key="1">
    <citation type="submission" date="2017-08" db="EMBL/GenBank/DDBJ databases">
        <title>Reclassification of Bisgaard taxon 37 and 44.</title>
        <authorList>
            <person name="Christensen H."/>
        </authorList>
    </citation>
    <scope>NUCLEOTIDE SEQUENCE [LARGE SCALE GENOMIC DNA]</scope>
    <source>
        <strain evidence="2 3">111</strain>
    </source>
</reference>
<organism evidence="2 3">
    <name type="scientific">Psittacicella hinzii</name>
    <dbReference type="NCBI Taxonomy" id="2028575"/>
    <lineage>
        <taxon>Bacteria</taxon>
        <taxon>Pseudomonadati</taxon>
        <taxon>Pseudomonadota</taxon>
        <taxon>Gammaproteobacteria</taxon>
        <taxon>Pasteurellales</taxon>
        <taxon>Psittacicellaceae</taxon>
        <taxon>Psittacicella</taxon>
    </lineage>
</organism>
<comment type="caution">
    <text evidence="2">The sequence shown here is derived from an EMBL/GenBank/DDBJ whole genome shotgun (WGS) entry which is preliminary data.</text>
</comment>
<dbReference type="Pfam" id="PF01755">
    <property type="entry name" value="Glyco_transf_25"/>
    <property type="match status" value="1"/>
</dbReference>
<sequence>MEYPYLNQSLQLSFVGFSQIISFLIAAQKNIDNKTRYTRLNSHQDLSELAYAPPDQEAYLTSKEFEALVGKSPAEIFQIDALRENFADYLADAATPIQALTNPDLYHLQVVDLRKLPVFQRILSTPKMALTILNQIFGFDKFDRNAAVHPAILNLLSVNVRQELEDYLQAQVPLERAKTIAALDGLYRITHLNMQLLAYSQAELYEHAIIIEPTASLANDWRVKLDATINWAQQTNQDFGVLCLGYRGQDSRSFMSPEYVQRELGINPEQQVMFSFERRDFRNAQTYSAEMYQQWQQMIVQDYHHLGSNFILLQSKLTTGETAGRCTSGYLLNLSALTTLGQSLGATKAAEYDPAKIEQFLEKTPEQRRMINVEKALRFAQAHGEQKGELFAATLNAHTPFLAGWQKLKDDLNWGLMQVYSSSFPLVAVINKNVWGFNRPLLNYSQQIFIYNKTPAMYVSIYQPTQTTAMKEFLTRTPNINWIFKPIANLKDYNLEYREENFEEIYRDLSPETVELTFTTKEIFKKVLANPSVREEDYILITNTHQNLPNEFFQTINKFLTKGQAEPAFRTPLKVTEQVKQQAGKVSGFATTAIATGEHEMRLSRKHRRQLQAQAAVKDTTSLSAKIDLALERYGNAGTRIISQEVSNSALGANGLAYDAKNKATNNSAASSEQSSNLNSSAKAQNGQKEVSLLDLVKQADAQAKAKKQANQPKTEVENHAAKMAFLGTVLEAHAKPFSATKRISGIESNVPLILADGYSNNALFKLVNKSYVLSWHKQRLAYPQTASEQFFSLPSWYHAFSLTRAYTQQEYQIPVGFDGQPAAAVIRLINQTSALSIIEKEQLQHFLMAQKAAGGSTVIQFEQFAFVPDALWQELKQEQQQLIVSAYLAKQKAQIITHGNQTSTVNLNEEDFKALTTTDLADLAAQLGMKHFVTPAAAKVEAYLSQIFETSKRKYGPYPYILIKAPLNNGYENDPIGLMREQAKAQGMRVVAAGQRMCYLAPDQFYALQLLYQAQARYMIRPYLPIGTDHESGAIIEENIEYDHMDAWLDYALLYTNQVMFLQALVTRNLFARSFGLSTEQIDQRLISLMEQHQLRGDEFTFDGYSRFNVIAGLTRPYEAFMLAPMQEDPYPLYLANVKRLETHTQTTLSALNREFQYLLACQQSLVHWSSRPLYPTGFRPARVVSELLANYFMYKLPALQQQNRTLLHKVFAFYQQHQVKRDEVIFLDTVATIPQPRTLMLQNGADTLAFSQIPTTWVISKALIRQAAAIWQEPDWHIGKLLQLVAPNQRIGFVAQSPVKTLPLDKIAERVQVFDQQYQTPSMAHLLSWAGQEKTFALQSISGLGYSQDSYVEHIAQAYSQQQKAHDQVEITTRQNYASQHEQHKQVHELSAANAQVSANGKAQVAGDQVANSSKVAVLQQEKSIADFTAEDFRAMAFKTAAFNSYTPQADSTKDQTDAGFNISQTKLQEDKAKATIQANAKKSKGSWWKFGLFGDDEEDRVAVNTSSQATAPTSQAQDELAQAVQTGASDEVSKMASRMAHQDITANSVTGLQLNPEFENELLERVRPSFTHTSLHESAARLAFRKLYTAGNITINRRKANVVRSNIDFGTKYCPSVDYAQYLQQQDQELAKAHNLSVAQVEQQDMQQLDALVRSAVFAAYPRLEQQAVDVGVVTSNRNTQQTIRQLKVKVINLDSQFDRWEGMLQQFTPSLVHSVQRIDGIQGRHLSDDNIAEHFAQDVFLRHNSRFANINEIGSALAHRKALLSVLYDPSIDVNDFALICEDDIVLSKQWQARINRILQQASNAPIDAINLIHPSFRSESIYPLELHNAKLITLSNWRYQISADLPQLIEYAEFKPLSSACYLVRKSAIVRAVQTGVLDRVGATAADLVHFLNIWPDRVRLAIPTLVHLNHYISTVMRYNNDLQKLNAVYCYNQDLMQW</sequence>
<dbReference type="OrthoDB" id="259382at2"/>
<evidence type="ECO:0000313" key="3">
    <source>
        <dbReference type="Proteomes" id="UP000265916"/>
    </source>
</evidence>
<name>A0A3A1YJS9_9GAMM</name>
<dbReference type="CDD" id="cd06532">
    <property type="entry name" value="Glyco_transf_25"/>
    <property type="match status" value="1"/>
</dbReference>
<keyword evidence="3" id="KW-1185">Reference proteome</keyword>
<feature type="domain" description="Glycosyl transferase family 25" evidence="1">
    <location>
        <begin position="1692"/>
        <end position="1841"/>
    </location>
</feature>
<evidence type="ECO:0000259" key="1">
    <source>
        <dbReference type="Pfam" id="PF01755"/>
    </source>
</evidence>
<gene>
    <name evidence="2" type="ORF">CKF58_04275</name>
</gene>
<accession>A0A3A1YJS9</accession>
<proteinExistence type="predicted"/>
<dbReference type="RefSeq" id="WP_119531319.1">
    <property type="nucleotide sequence ID" value="NZ_JBHSSP010000021.1"/>
</dbReference>